<feature type="binding site" evidence="4">
    <location>
        <position position="233"/>
    </location>
    <ligand>
        <name>Fe cation</name>
        <dbReference type="ChEBI" id="CHEBI:24875"/>
    </ligand>
</feature>
<evidence type="ECO:0000313" key="6">
    <source>
        <dbReference type="EMBL" id="MBB6391554.1"/>
    </source>
</evidence>
<reference evidence="6 7" key="1">
    <citation type="submission" date="2020-08" db="EMBL/GenBank/DDBJ databases">
        <title>Sequencing the genomes of 1000 actinobacteria strains.</title>
        <authorList>
            <person name="Klenk H.-P."/>
        </authorList>
    </citation>
    <scope>NUCLEOTIDE SEQUENCE [LARGE SCALE GENOMIC DNA]</scope>
    <source>
        <strain evidence="6 7">DSM 12511</strain>
    </source>
</reference>
<dbReference type="GO" id="GO:0046872">
    <property type="term" value="F:metal ion binding"/>
    <property type="evidence" value="ECO:0007669"/>
    <property type="project" value="UniProtKB-KW"/>
</dbReference>
<feature type="signal peptide" evidence="5">
    <location>
        <begin position="1"/>
        <end position="22"/>
    </location>
</feature>
<evidence type="ECO:0000256" key="3">
    <source>
        <dbReference type="ARBA" id="ARBA00022729"/>
    </source>
</evidence>
<dbReference type="EMBL" id="JACHML010000001">
    <property type="protein sequence ID" value="MBB6391554.1"/>
    <property type="molecule type" value="Genomic_DNA"/>
</dbReference>
<sequence>MRALRILVPAAVASGLLLTGCAGDPASEDSADAPASDGEVTLYAGRDEALIAPLIEQFTDETGIEVEVRYAGTSELTALLLEEGDRSPADVFLSQDAGALGAIADAGLTSPIPAELAETIPAGLTSQDDSWIGVTGRARVIAYDGDVLEADQVPTSVLDLVDPEWAGRVGFPPGNASFQSFVTALRVLEGEQAAEDWAADMAANDPVLTESNGATLDLVNAGELDLALINHYYWYQRAAELGEDAMRAQLAFLPGDPGGIVNVTGAAILTGGAGDPDALALVEYLVSPAGQQYFVEQTFEYPLLPGVEAPSGLPALETLVNPGLDLSDLDSVAETQEMLVRVGLL</sequence>
<dbReference type="GO" id="GO:0006826">
    <property type="term" value="P:iron ion transport"/>
    <property type="evidence" value="ECO:0007669"/>
    <property type="project" value="UniProtKB-KW"/>
</dbReference>
<dbReference type="AlphaFoldDB" id="A0A7X0FQ03"/>
<accession>A0A7X0FQ03</accession>
<keyword evidence="3 5" id="KW-0732">Signal</keyword>
<protein>
    <submittedName>
        <fullName evidence="6">Iron(III) transport system substrate-binding protein</fullName>
    </submittedName>
</protein>
<evidence type="ECO:0000256" key="1">
    <source>
        <dbReference type="ARBA" id="ARBA00008520"/>
    </source>
</evidence>
<comment type="caution">
    <text evidence="6">The sequence shown here is derived from an EMBL/GenBank/DDBJ whole genome shotgun (WGS) entry which is preliminary data.</text>
</comment>
<keyword evidence="2" id="KW-0406">Ion transport</keyword>
<dbReference type="InterPro" id="IPR026045">
    <property type="entry name" value="Ferric-bd"/>
</dbReference>
<dbReference type="SUPFAM" id="SSF53850">
    <property type="entry name" value="Periplasmic binding protein-like II"/>
    <property type="match status" value="1"/>
</dbReference>
<keyword evidence="2" id="KW-0813">Transport</keyword>
<keyword evidence="4" id="KW-0479">Metal-binding</keyword>
<dbReference type="GO" id="GO:0030288">
    <property type="term" value="C:outer membrane-bounded periplasmic space"/>
    <property type="evidence" value="ECO:0007669"/>
    <property type="project" value="TreeGrafter"/>
</dbReference>
<evidence type="ECO:0000256" key="5">
    <source>
        <dbReference type="SAM" id="SignalP"/>
    </source>
</evidence>
<feature type="chain" id="PRO_5031434574" evidence="5">
    <location>
        <begin position="23"/>
        <end position="345"/>
    </location>
</feature>
<keyword evidence="4" id="KW-0408">Iron</keyword>
<evidence type="ECO:0000313" key="7">
    <source>
        <dbReference type="Proteomes" id="UP000537775"/>
    </source>
</evidence>
<dbReference type="PIRSF" id="PIRSF002825">
    <property type="entry name" value="CfbpA"/>
    <property type="match status" value="1"/>
</dbReference>
<dbReference type="Gene3D" id="3.40.190.10">
    <property type="entry name" value="Periplasmic binding protein-like II"/>
    <property type="match status" value="2"/>
</dbReference>
<dbReference type="PANTHER" id="PTHR30006:SF15">
    <property type="entry name" value="IRON-UTILIZATION PERIPLASMIC PROTEIN"/>
    <property type="match status" value="1"/>
</dbReference>
<keyword evidence="2" id="KW-0410">Iron transport</keyword>
<name>A0A7X0FQ03_9MICO</name>
<feature type="binding site" evidence="4">
    <location>
        <position position="232"/>
    </location>
    <ligand>
        <name>Fe cation</name>
        <dbReference type="ChEBI" id="CHEBI:24875"/>
    </ligand>
</feature>
<dbReference type="PANTHER" id="PTHR30006">
    <property type="entry name" value="THIAMINE-BINDING PERIPLASMIC PROTEIN-RELATED"/>
    <property type="match status" value="1"/>
</dbReference>
<proteinExistence type="inferred from homology"/>
<evidence type="ECO:0000256" key="2">
    <source>
        <dbReference type="ARBA" id="ARBA00022496"/>
    </source>
</evidence>
<evidence type="ECO:0000256" key="4">
    <source>
        <dbReference type="PIRSR" id="PIRSR002825-1"/>
    </source>
</evidence>
<comment type="similarity">
    <text evidence="1">Belongs to the bacterial solute-binding protein 1 family.</text>
</comment>
<dbReference type="Pfam" id="PF13343">
    <property type="entry name" value="SBP_bac_6"/>
    <property type="match status" value="1"/>
</dbReference>
<dbReference type="RefSeq" id="WP_271171207.1">
    <property type="nucleotide sequence ID" value="NZ_BAAAJR010000007.1"/>
</dbReference>
<gene>
    <name evidence="6" type="ORF">HD594_001867</name>
</gene>
<organism evidence="6 7">
    <name type="scientific">Microbacterium thalassium</name>
    <dbReference type="NCBI Taxonomy" id="362649"/>
    <lineage>
        <taxon>Bacteria</taxon>
        <taxon>Bacillati</taxon>
        <taxon>Actinomycetota</taxon>
        <taxon>Actinomycetes</taxon>
        <taxon>Micrococcales</taxon>
        <taxon>Microbacteriaceae</taxon>
        <taxon>Microbacterium</taxon>
    </lineage>
</organism>
<dbReference type="Proteomes" id="UP000537775">
    <property type="component" value="Unassembled WGS sequence"/>
</dbReference>
<dbReference type="PROSITE" id="PS51257">
    <property type="entry name" value="PROKAR_LIPOPROTEIN"/>
    <property type="match status" value="1"/>
</dbReference>
<keyword evidence="7" id="KW-1185">Reference proteome</keyword>